<keyword evidence="2" id="KW-0812">Transmembrane</keyword>
<accession>A0A7H1NRI2</accession>
<dbReference type="PANTHER" id="PTHR30203">
    <property type="entry name" value="OUTER MEMBRANE CATION EFFLUX PROTEIN"/>
    <property type="match status" value="1"/>
</dbReference>
<dbReference type="RefSeq" id="WP_203412670.1">
    <property type="nucleotide sequence ID" value="NZ_CP060244.1"/>
</dbReference>
<feature type="signal peptide" evidence="2">
    <location>
        <begin position="1"/>
        <end position="28"/>
    </location>
</feature>
<keyword evidence="2" id="KW-0449">Lipoprotein</keyword>
<feature type="chain" id="PRO_5029039207" evidence="2">
    <location>
        <begin position="29"/>
        <end position="504"/>
    </location>
</feature>
<dbReference type="Pfam" id="PF02321">
    <property type="entry name" value="OEP"/>
    <property type="match status" value="2"/>
</dbReference>
<reference evidence="4 5" key="1">
    <citation type="submission" date="2020-08" db="EMBL/GenBank/DDBJ databases">
        <title>Complete genome sequence of Entomobacter blattae G55GP.</title>
        <authorList>
            <person name="Poehlein A."/>
            <person name="Guzman J."/>
            <person name="Daniel R."/>
            <person name="Vilcinskas A."/>
        </authorList>
    </citation>
    <scope>NUCLEOTIDE SEQUENCE [LARGE SCALE GENOMIC DNA]</scope>
    <source>
        <strain evidence="4 5">G55GP</strain>
    </source>
</reference>
<feature type="region of interest" description="Disordered" evidence="3">
    <location>
        <begin position="477"/>
        <end position="504"/>
    </location>
</feature>
<protein>
    <submittedName>
        <fullName evidence="4">Outer membrane protein OprM</fullName>
    </submittedName>
</protein>
<evidence type="ECO:0000256" key="3">
    <source>
        <dbReference type="SAM" id="MobiDB-lite"/>
    </source>
</evidence>
<comment type="similarity">
    <text evidence="1 2">Belongs to the outer membrane factor (OMF) (TC 1.B.17) family.</text>
</comment>
<keyword evidence="2" id="KW-1134">Transmembrane beta strand</keyword>
<evidence type="ECO:0000256" key="2">
    <source>
        <dbReference type="RuleBase" id="RU362097"/>
    </source>
</evidence>
<dbReference type="Gene3D" id="2.20.200.10">
    <property type="entry name" value="Outer membrane efflux proteins (OEP)"/>
    <property type="match status" value="1"/>
</dbReference>
<dbReference type="InterPro" id="IPR003423">
    <property type="entry name" value="OMP_efflux"/>
</dbReference>
<keyword evidence="5" id="KW-1185">Reference proteome</keyword>
<sequence>MTYFFRTRKYSAALSATLLLFTTQCDLAPDYRQPDLPTAEVYPRNTPLDTQLPAISTIAWQDFFPDAQLRGLITQALANNRDLKIATSRVEEARHYATVQGASLYPQINANAIGGKFHTPGLSRYDGANSTLTFYSGSIGANWEIDFWGRIRNMEESAFQQFLGSMEGQRAVATSLVAQVARTYLADRAYNDQIAIAEQTIETRKESYRIVKRRYEVGSGGKLDVTQSYALLAEARQQFHQLQQLREQNLNALTLLVGKPVSLPAGSLSFSDLYLSQPLPAGLPSDLVLNRPDIIQAEYALRAVDADIGAARAAFLPRVMITAAGGTSSSEFNALFGGDSATWNFMPVISMPLFNGLRNLGNLKLAEARRNTAVAEYEKAIQTAFRDVADAMAARHWLTSRIEETKHQIAALQERTRLAQLRYVSGYSAYLEVLEAQRDQFNTEQALVQLHQAYLTSAVDLYTALGGGFPKAHTIHTEQDDETTDKPHPTKTPQLPPAKRSING</sequence>
<dbReference type="NCBIfam" id="TIGR01845">
    <property type="entry name" value="outer_NodT"/>
    <property type="match status" value="1"/>
</dbReference>
<proteinExistence type="inferred from homology"/>
<organism evidence="4 5">
    <name type="scientific">Entomobacter blattae</name>
    <dbReference type="NCBI Taxonomy" id="2762277"/>
    <lineage>
        <taxon>Bacteria</taxon>
        <taxon>Pseudomonadati</taxon>
        <taxon>Pseudomonadota</taxon>
        <taxon>Alphaproteobacteria</taxon>
        <taxon>Acetobacterales</taxon>
        <taxon>Acetobacteraceae</taxon>
        <taxon>Entomobacter</taxon>
    </lineage>
</organism>
<evidence type="ECO:0000313" key="5">
    <source>
        <dbReference type="Proteomes" id="UP000516349"/>
    </source>
</evidence>
<dbReference type="InterPro" id="IPR010131">
    <property type="entry name" value="MdtP/NodT-like"/>
</dbReference>
<evidence type="ECO:0000313" key="4">
    <source>
        <dbReference type="EMBL" id="QNT78392.1"/>
    </source>
</evidence>
<dbReference type="GO" id="GO:0005886">
    <property type="term" value="C:plasma membrane"/>
    <property type="evidence" value="ECO:0007669"/>
    <property type="project" value="UniProtKB-SubCell"/>
</dbReference>
<keyword evidence="2" id="KW-0564">Palmitate</keyword>
<keyword evidence="2" id="KW-0472">Membrane</keyword>
<dbReference type="AlphaFoldDB" id="A0A7H1NRI2"/>
<name>A0A7H1NRI2_9PROT</name>
<dbReference type="KEGG" id="ebla:JGUZn3_11660"/>
<dbReference type="GO" id="GO:0015562">
    <property type="term" value="F:efflux transmembrane transporter activity"/>
    <property type="evidence" value="ECO:0007669"/>
    <property type="project" value="InterPro"/>
</dbReference>
<gene>
    <name evidence="4" type="primary">oprM_4</name>
    <name evidence="4" type="ORF">JGUZn3_11660</name>
</gene>
<comment type="subcellular location">
    <subcellularLocation>
        <location evidence="2">Cell membrane</location>
        <topology evidence="2">Lipid-anchor</topology>
    </subcellularLocation>
</comment>
<evidence type="ECO:0000256" key="1">
    <source>
        <dbReference type="ARBA" id="ARBA00007613"/>
    </source>
</evidence>
<keyword evidence="2" id="KW-0732">Signal</keyword>
<dbReference type="Proteomes" id="UP000516349">
    <property type="component" value="Chromosome"/>
</dbReference>
<dbReference type="EMBL" id="CP060244">
    <property type="protein sequence ID" value="QNT78392.1"/>
    <property type="molecule type" value="Genomic_DNA"/>
</dbReference>
<dbReference type="SUPFAM" id="SSF56954">
    <property type="entry name" value="Outer membrane efflux proteins (OEP)"/>
    <property type="match status" value="1"/>
</dbReference>
<dbReference type="Gene3D" id="1.20.1600.10">
    <property type="entry name" value="Outer membrane efflux proteins (OEP)"/>
    <property type="match status" value="1"/>
</dbReference>
<dbReference type="PANTHER" id="PTHR30203:SF33">
    <property type="entry name" value="BLR4455 PROTEIN"/>
    <property type="match status" value="1"/>
</dbReference>